<gene>
    <name evidence="2" type="ORF">FE240_16975</name>
</gene>
<dbReference type="Proteomes" id="UP000594034">
    <property type="component" value="Chromosome"/>
</dbReference>
<keyword evidence="1" id="KW-0472">Membrane</keyword>
<organism evidence="2 3">
    <name type="scientific">Aeromonas simiae</name>
    <dbReference type="NCBI Taxonomy" id="218936"/>
    <lineage>
        <taxon>Bacteria</taxon>
        <taxon>Pseudomonadati</taxon>
        <taxon>Pseudomonadota</taxon>
        <taxon>Gammaproteobacteria</taxon>
        <taxon>Aeromonadales</taxon>
        <taxon>Aeromonadaceae</taxon>
        <taxon>Aeromonas</taxon>
    </lineage>
</organism>
<evidence type="ECO:0000313" key="2">
    <source>
        <dbReference type="EMBL" id="QFI56219.1"/>
    </source>
</evidence>
<feature type="transmembrane region" description="Helical" evidence="1">
    <location>
        <begin position="64"/>
        <end position="82"/>
    </location>
</feature>
<name>A0A5J6WYC2_9GAMM</name>
<sequence>MSEPTPIPKGILLLAFLVGLCGHATLAVLTDSQVPFSLFPLIALVLAARQLYQHYASEPMEGNTPACCVISFFIGIFGHSAFLRVQYPELGSNFVPLIIALLLAAWLSVKLGIMVGKQK</sequence>
<dbReference type="InterPro" id="IPR009867">
    <property type="entry name" value="DUF1422"/>
</dbReference>
<accession>A0A5J6WYC2</accession>
<feature type="transmembrane region" description="Helical" evidence="1">
    <location>
        <begin position="36"/>
        <end position="52"/>
    </location>
</feature>
<dbReference type="OrthoDB" id="6215223at2"/>
<dbReference type="Pfam" id="PF07226">
    <property type="entry name" value="DUF1422"/>
    <property type="match status" value="1"/>
</dbReference>
<dbReference type="RefSeq" id="WP_042047985.1">
    <property type="nucleotide sequence ID" value="NZ_CDBY01000066.1"/>
</dbReference>
<reference evidence="2 3" key="1">
    <citation type="submission" date="2019-05" db="EMBL/GenBank/DDBJ databases">
        <title>OXA-830, a novel chromosomally encoded expanded-spectrum class D beta-lactamase in Aeromonas simiae.</title>
        <authorList>
            <person name="Zhou W."/>
            <person name="Chen Q."/>
        </authorList>
    </citation>
    <scope>NUCLEOTIDE SEQUENCE [LARGE SCALE GENOMIC DNA]</scope>
    <source>
        <strain evidence="2 3">A6</strain>
    </source>
</reference>
<feature type="transmembrane region" description="Helical" evidence="1">
    <location>
        <begin position="94"/>
        <end position="113"/>
    </location>
</feature>
<dbReference type="AlphaFoldDB" id="A0A5J6WYC2"/>
<evidence type="ECO:0000256" key="1">
    <source>
        <dbReference type="SAM" id="Phobius"/>
    </source>
</evidence>
<keyword evidence="3" id="KW-1185">Reference proteome</keyword>
<evidence type="ECO:0000313" key="3">
    <source>
        <dbReference type="Proteomes" id="UP000594034"/>
    </source>
</evidence>
<protein>
    <submittedName>
        <fullName evidence="2">YijD family membrane protein</fullName>
    </submittedName>
</protein>
<dbReference type="KEGG" id="asim:FE240_16975"/>
<dbReference type="NCBIfam" id="NF008278">
    <property type="entry name" value="PRK11056.1"/>
    <property type="match status" value="1"/>
</dbReference>
<keyword evidence="1" id="KW-0812">Transmembrane</keyword>
<keyword evidence="1" id="KW-1133">Transmembrane helix</keyword>
<dbReference type="EMBL" id="CP040449">
    <property type="protein sequence ID" value="QFI56219.1"/>
    <property type="molecule type" value="Genomic_DNA"/>
</dbReference>
<proteinExistence type="predicted"/>